<evidence type="ECO:0000256" key="2">
    <source>
        <dbReference type="ARBA" id="ARBA00023125"/>
    </source>
</evidence>
<keyword evidence="1 4" id="KW-0805">Transcription regulation</keyword>
<feature type="compositionally biased region" description="Basic residues" evidence="5">
    <location>
        <begin position="131"/>
        <end position="142"/>
    </location>
</feature>
<reference evidence="7" key="2">
    <citation type="submission" date="2023-05" db="EMBL/GenBank/DDBJ databases">
        <authorList>
            <person name="Schelkunov M.I."/>
        </authorList>
    </citation>
    <scope>NUCLEOTIDE SEQUENCE</scope>
    <source>
        <strain evidence="7">Hsosn_3</strain>
        <tissue evidence="7">Leaf</tissue>
    </source>
</reference>
<feature type="region of interest" description="Disordered" evidence="5">
    <location>
        <begin position="69"/>
        <end position="142"/>
    </location>
</feature>
<reference evidence="7" key="1">
    <citation type="submission" date="2023-02" db="EMBL/GenBank/DDBJ databases">
        <title>Genome of toxic invasive species Heracleum sosnowskyi carries increased number of genes despite the absence of recent whole-genome duplications.</title>
        <authorList>
            <person name="Schelkunov M."/>
            <person name="Shtratnikova V."/>
            <person name="Makarenko M."/>
            <person name="Klepikova A."/>
            <person name="Omelchenko D."/>
            <person name="Novikova G."/>
            <person name="Obukhova E."/>
            <person name="Bogdanov V."/>
            <person name="Penin A."/>
            <person name="Logacheva M."/>
        </authorList>
    </citation>
    <scope>NUCLEOTIDE SEQUENCE</scope>
    <source>
        <strain evidence="7">Hsosn_3</strain>
        <tissue evidence="7">Leaf</tissue>
    </source>
</reference>
<feature type="region of interest" description="Disordered" evidence="5">
    <location>
        <begin position="280"/>
        <end position="356"/>
    </location>
</feature>
<dbReference type="PANTHER" id="PTHR31500">
    <property type="entry name" value="AT-HOOK MOTIF NUCLEAR-LOCALIZED PROTEIN 9"/>
    <property type="match status" value="1"/>
</dbReference>
<evidence type="ECO:0000256" key="5">
    <source>
        <dbReference type="SAM" id="MobiDB-lite"/>
    </source>
</evidence>
<accession>A0AAD8LYQ2</accession>
<dbReference type="Gene3D" id="3.30.1330.80">
    <property type="entry name" value="Hypothetical protein, similar to alpha- acetolactate decarboxylase, domain 2"/>
    <property type="match status" value="1"/>
</dbReference>
<feature type="domain" description="PPC" evidence="6">
    <location>
        <begin position="154"/>
        <end position="296"/>
    </location>
</feature>
<dbReference type="GO" id="GO:0005634">
    <property type="term" value="C:nucleus"/>
    <property type="evidence" value="ECO:0007669"/>
    <property type="project" value="UniProtKB-SubCell"/>
</dbReference>
<comment type="caution">
    <text evidence="7">The sequence shown here is derived from an EMBL/GenBank/DDBJ whole genome shotgun (WGS) entry which is preliminary data.</text>
</comment>
<dbReference type="SUPFAM" id="SSF117856">
    <property type="entry name" value="AF0104/ALDC/Ptd012-like"/>
    <property type="match status" value="1"/>
</dbReference>
<dbReference type="GO" id="GO:0003680">
    <property type="term" value="F:minor groove of adenine-thymine-rich DNA binding"/>
    <property type="evidence" value="ECO:0007669"/>
    <property type="project" value="UniProtKB-UniRule"/>
</dbReference>
<keyword evidence="2 4" id="KW-0238">DNA-binding</keyword>
<evidence type="ECO:0000256" key="1">
    <source>
        <dbReference type="ARBA" id="ARBA00023015"/>
    </source>
</evidence>
<comment type="domain">
    <text evidence="4">The PPC domain mediates interactions between AHL proteins.</text>
</comment>
<dbReference type="PROSITE" id="PS51742">
    <property type="entry name" value="PPC"/>
    <property type="match status" value="1"/>
</dbReference>
<keyword evidence="3 4" id="KW-0804">Transcription</keyword>
<keyword evidence="8" id="KW-1185">Reference proteome</keyword>
<feature type="compositionally biased region" description="Basic and acidic residues" evidence="5">
    <location>
        <begin position="347"/>
        <end position="356"/>
    </location>
</feature>
<dbReference type="InterPro" id="IPR039605">
    <property type="entry name" value="AHL"/>
</dbReference>
<dbReference type="CDD" id="cd11378">
    <property type="entry name" value="DUF296"/>
    <property type="match status" value="1"/>
</dbReference>
<comment type="function">
    <text evidence="4">Transcription factor that specifically binds AT-rich DNA sequences related to the nuclear matrix attachment regions (MARs).</text>
</comment>
<keyword evidence="4" id="KW-0539">Nucleus</keyword>
<dbReference type="PANTHER" id="PTHR31500:SF64">
    <property type="entry name" value="AT-HOOK MOTIF NUCLEAR-LOCALIZED PROTEIN 12-RELATED"/>
    <property type="match status" value="1"/>
</dbReference>
<organism evidence="7 8">
    <name type="scientific">Heracleum sosnowskyi</name>
    <dbReference type="NCBI Taxonomy" id="360622"/>
    <lineage>
        <taxon>Eukaryota</taxon>
        <taxon>Viridiplantae</taxon>
        <taxon>Streptophyta</taxon>
        <taxon>Embryophyta</taxon>
        <taxon>Tracheophyta</taxon>
        <taxon>Spermatophyta</taxon>
        <taxon>Magnoliopsida</taxon>
        <taxon>eudicotyledons</taxon>
        <taxon>Gunneridae</taxon>
        <taxon>Pentapetalae</taxon>
        <taxon>asterids</taxon>
        <taxon>campanulids</taxon>
        <taxon>Apiales</taxon>
        <taxon>Apiaceae</taxon>
        <taxon>Apioideae</taxon>
        <taxon>apioid superclade</taxon>
        <taxon>Tordylieae</taxon>
        <taxon>Tordyliinae</taxon>
        <taxon>Heracleum</taxon>
    </lineage>
</organism>
<evidence type="ECO:0000259" key="6">
    <source>
        <dbReference type="PROSITE" id="PS51742"/>
    </source>
</evidence>
<dbReference type="InterPro" id="IPR005175">
    <property type="entry name" value="PPC_dom"/>
</dbReference>
<comment type="subcellular location">
    <subcellularLocation>
        <location evidence="4">Nucleus</location>
    </subcellularLocation>
</comment>
<evidence type="ECO:0000313" key="8">
    <source>
        <dbReference type="Proteomes" id="UP001237642"/>
    </source>
</evidence>
<proteinExistence type="predicted"/>
<dbReference type="AlphaFoldDB" id="A0AAD8LYQ2"/>
<dbReference type="Proteomes" id="UP001237642">
    <property type="component" value="Unassembled WGS sequence"/>
</dbReference>
<dbReference type="Pfam" id="PF03479">
    <property type="entry name" value="PCC"/>
    <property type="match status" value="1"/>
</dbReference>
<feature type="compositionally biased region" description="Low complexity" evidence="5">
    <location>
        <begin position="105"/>
        <end position="125"/>
    </location>
</feature>
<name>A0AAD8LYQ2_9APIA</name>
<protein>
    <recommendedName>
        <fullName evidence="4">AT-hook motif nuclear-localized protein</fullName>
    </recommendedName>
</protein>
<dbReference type="EMBL" id="JAUIZM010000013">
    <property type="protein sequence ID" value="KAK1353358.1"/>
    <property type="molecule type" value="Genomic_DNA"/>
</dbReference>
<gene>
    <name evidence="7" type="ORF">POM88_052493</name>
</gene>
<evidence type="ECO:0000256" key="3">
    <source>
        <dbReference type="ARBA" id="ARBA00023163"/>
    </source>
</evidence>
<evidence type="ECO:0000256" key="4">
    <source>
        <dbReference type="RuleBase" id="RU367031"/>
    </source>
</evidence>
<sequence>MDCREEMTLSGSSQYYFNTGVSGSIPNSSSSVFGSSPPDFKNFSNPNSSVETNVMVGHVGPTLKVENSPSNFGDDMNMGVNSGGSGVNSGDLGKKKRGRPRKYGPDGANMSLALSPLSSNLSPGSEVERKNRGRPKGTGRKQRLASLGEWMNSSAGMAFTPHVIHIGVGEDIASKILLFAQQRPRALCIMSAHGTVSAVTLTQPEASQDSVTYEGRFQILCLSGSYLLSEEGGPRDRTGGLSISVCSPDGHVIGGAVGGRLIAASLVQAIVCSFVYGDSKTKNSSNGEAKADHDLEVQPAEKSSTPGSAGPSEDIAPNSAMTGSEDIAPNSEMAGCPPNSWPGTTEPKPEIDLAHG</sequence>
<evidence type="ECO:0000313" key="7">
    <source>
        <dbReference type="EMBL" id="KAK1353358.1"/>
    </source>
</evidence>